<reference evidence="3 4" key="1">
    <citation type="submission" date="2021-08" db="EMBL/GenBank/DDBJ databases">
        <title>Comparative Genomics Analysis of the Genus Qipengyuania Reveals Extensive Genetic Diversity and Metabolic Versatility, Including the Description of Fifteen Novel Species.</title>
        <authorList>
            <person name="Liu Y."/>
        </authorList>
    </citation>
    <scope>NUCLEOTIDE SEQUENCE [LARGE SCALE GENOMIC DNA]</scope>
    <source>
        <strain evidence="3 4">1NDH1</strain>
    </source>
</reference>
<gene>
    <name evidence="3" type="ORF">K3136_08220</name>
</gene>
<dbReference type="RefSeq" id="WP_221429847.1">
    <property type="nucleotide sequence ID" value="NZ_CP081294.1"/>
</dbReference>
<keyword evidence="1" id="KW-0732">Signal</keyword>
<dbReference type="SUPFAM" id="SSF50156">
    <property type="entry name" value="PDZ domain-like"/>
    <property type="match status" value="1"/>
</dbReference>
<feature type="chain" id="PRO_5046602583" description="PDZ domain-containing protein" evidence="1">
    <location>
        <begin position="20"/>
        <end position="324"/>
    </location>
</feature>
<evidence type="ECO:0000256" key="1">
    <source>
        <dbReference type="SAM" id="SignalP"/>
    </source>
</evidence>
<accession>A0ABX8ZZ81</accession>
<feature type="signal peptide" evidence="1">
    <location>
        <begin position="1"/>
        <end position="19"/>
    </location>
</feature>
<dbReference type="InterPro" id="IPR036034">
    <property type="entry name" value="PDZ_sf"/>
</dbReference>
<dbReference type="EMBL" id="CP081294">
    <property type="protein sequence ID" value="QZD94096.1"/>
    <property type="molecule type" value="Genomic_DNA"/>
</dbReference>
<dbReference type="Proteomes" id="UP000824321">
    <property type="component" value="Chromosome"/>
</dbReference>
<organism evidence="3 4">
    <name type="scientific">Qipengyuania gelatinilytica</name>
    <dbReference type="NCBI Taxonomy" id="2867231"/>
    <lineage>
        <taxon>Bacteria</taxon>
        <taxon>Pseudomonadati</taxon>
        <taxon>Pseudomonadota</taxon>
        <taxon>Alphaproteobacteria</taxon>
        <taxon>Sphingomonadales</taxon>
        <taxon>Erythrobacteraceae</taxon>
        <taxon>Qipengyuania</taxon>
    </lineage>
</organism>
<dbReference type="InterPro" id="IPR041489">
    <property type="entry name" value="PDZ_6"/>
</dbReference>
<keyword evidence="4" id="KW-1185">Reference proteome</keyword>
<dbReference type="Pfam" id="PF17820">
    <property type="entry name" value="PDZ_6"/>
    <property type="match status" value="1"/>
</dbReference>
<feature type="domain" description="PDZ" evidence="2">
    <location>
        <begin position="85"/>
        <end position="115"/>
    </location>
</feature>
<evidence type="ECO:0000313" key="3">
    <source>
        <dbReference type="EMBL" id="QZD94096.1"/>
    </source>
</evidence>
<protein>
    <recommendedName>
        <fullName evidence="2">PDZ domain-containing protein</fullName>
    </recommendedName>
</protein>
<evidence type="ECO:0000259" key="2">
    <source>
        <dbReference type="Pfam" id="PF17820"/>
    </source>
</evidence>
<proteinExistence type="predicted"/>
<sequence>MIRRLILVLGALLASPLAAGEKDALREYQQLEEQLFTAGYRLAVANAPFCETTLPASGFAIHDAASYGQSEQVRANLGLRGDIGVQAVVEGSPAATAGLRQDDTILAIGGRMVETTWPPTREGWQRTLTLIGAIASEGEDGTLDLIVARPGSGMIRLAIPTVPACASRFEVLDTGDEAWADGKRVAMGRKWPPFSYGDEDAFAGSVAHELAHNLLGHLATFEDTGRKRRLTRLSERDADRLMPWLLWNAGYDPRGAVRWMERWGPKHGGGLLRKRTHDGWDERVEFIEAEIATLDALVAEHGWEPGQADWRTYFRQELAEKLDR</sequence>
<name>A0ABX8ZZ81_9SPHN</name>
<dbReference type="Gene3D" id="2.30.42.10">
    <property type="match status" value="1"/>
</dbReference>
<evidence type="ECO:0000313" key="4">
    <source>
        <dbReference type="Proteomes" id="UP000824321"/>
    </source>
</evidence>